<organism evidence="3 4">
    <name type="scientific">Opitutus terrae (strain DSM 11246 / JCM 15787 / PB90-1)</name>
    <dbReference type="NCBI Taxonomy" id="452637"/>
    <lineage>
        <taxon>Bacteria</taxon>
        <taxon>Pseudomonadati</taxon>
        <taxon>Verrucomicrobiota</taxon>
        <taxon>Opitutia</taxon>
        <taxon>Opitutales</taxon>
        <taxon>Opitutaceae</taxon>
        <taxon>Opitutus</taxon>
    </lineage>
</organism>
<reference evidence="3 4" key="1">
    <citation type="journal article" date="2011" name="J. Bacteriol.">
        <title>Genome sequence of the verrucomicrobium Opitutus terrae PB90-1, an abundant inhabitant of rice paddy soil ecosystems.</title>
        <authorList>
            <person name="van Passel M.W."/>
            <person name="Kant R."/>
            <person name="Palva A."/>
            <person name="Copeland A."/>
            <person name="Lucas S."/>
            <person name="Lapidus A."/>
            <person name="Glavina del Rio T."/>
            <person name="Pitluck S."/>
            <person name="Goltsman E."/>
            <person name="Clum A."/>
            <person name="Sun H."/>
            <person name="Schmutz J."/>
            <person name="Larimer F.W."/>
            <person name="Land M.L."/>
            <person name="Hauser L."/>
            <person name="Kyrpides N."/>
            <person name="Mikhailova N."/>
            <person name="Richardson P.P."/>
            <person name="Janssen P.H."/>
            <person name="de Vos W.M."/>
            <person name="Smidt H."/>
        </authorList>
    </citation>
    <scope>NUCLEOTIDE SEQUENCE [LARGE SCALE GENOMIC DNA]</scope>
    <source>
        <strain evidence="4">DSM 11246 / JCM 15787 / PB90-1</strain>
    </source>
</reference>
<dbReference type="eggNOG" id="COG3064">
    <property type="taxonomic scope" value="Bacteria"/>
</dbReference>
<feature type="coiled-coil region" evidence="1">
    <location>
        <begin position="281"/>
        <end position="310"/>
    </location>
</feature>
<evidence type="ECO:0000256" key="1">
    <source>
        <dbReference type="SAM" id="Coils"/>
    </source>
</evidence>
<dbReference type="HOGENOM" id="CLU_038913_3_0_0"/>
<sequence>MPDAKTTLTRTELFDLVWSKPATKVAADYGVSSVAVAKACRRLDVPTPPRGYWTQLAHGKVIPRPTLGSRKPGERESTSLGEGAKISKSAEIDSTVTVDNTPAPEKPHPIVQKTRAAFRGGAKDSRYGTLYGKRDIPHLRVSVTPDTFERAIEILNRLAWMLERNGFVLEEPKEGSESVQPIFVATKTKIDFSVQEVVERYERELTAEEKKQSWTWDRWRYRPTGRLKIVLAEYEPQGARKSWSDGKVQKLDEKLTEIVEGFIICAQGKHAAHLKWEAQRQQWAEEARRREEAERQRQEEEKRRNLFRESALRWREANLMREFRAACEAKLRGQKADGTLTADEEAWLLWADSVVDRNDPLKGSLLERSLTEWVTSRRQCNS</sequence>
<proteinExistence type="predicted"/>
<keyword evidence="4" id="KW-1185">Reference proteome</keyword>
<dbReference type="Proteomes" id="UP000007013">
    <property type="component" value="Chromosome"/>
</dbReference>
<protein>
    <submittedName>
        <fullName evidence="3">Uncharacterized protein</fullName>
    </submittedName>
</protein>
<evidence type="ECO:0000256" key="2">
    <source>
        <dbReference type="SAM" id="MobiDB-lite"/>
    </source>
</evidence>
<evidence type="ECO:0000313" key="4">
    <source>
        <dbReference type="Proteomes" id="UP000007013"/>
    </source>
</evidence>
<dbReference type="EMBL" id="CP001032">
    <property type="protein sequence ID" value="ACB74345.1"/>
    <property type="molecule type" value="Genomic_DNA"/>
</dbReference>
<gene>
    <name evidence="3" type="ordered locus">Oter_1057</name>
</gene>
<name>B1ZMK0_OPITP</name>
<feature type="region of interest" description="Disordered" evidence="2">
    <location>
        <begin position="63"/>
        <end position="86"/>
    </location>
</feature>
<dbReference type="AlphaFoldDB" id="B1ZMK0"/>
<dbReference type="KEGG" id="ote:Oter_1057"/>
<keyword evidence="1" id="KW-0175">Coiled coil</keyword>
<evidence type="ECO:0000313" key="3">
    <source>
        <dbReference type="EMBL" id="ACB74345.1"/>
    </source>
</evidence>
<accession>B1ZMK0</accession>